<dbReference type="OrthoDB" id="6537164at2759"/>
<accession>A0A7R9PZP0</accession>
<proteinExistence type="predicted"/>
<evidence type="ECO:0000313" key="1">
    <source>
        <dbReference type="EMBL" id="CAD7626785.1"/>
    </source>
</evidence>
<keyword evidence="2" id="KW-1185">Reference proteome</keyword>
<dbReference type="EMBL" id="CAJPIZ010004160">
    <property type="protein sequence ID" value="CAG2107215.1"/>
    <property type="molecule type" value="Genomic_DNA"/>
</dbReference>
<evidence type="ECO:0000313" key="2">
    <source>
        <dbReference type="Proteomes" id="UP000759131"/>
    </source>
</evidence>
<sequence>MDVSNNDNNYHRFKSMIGLKAQKKAKHGLNQSSFISLTNISISSTFSFTSLKNTSFKKMRRFLTTTKLTRNKTSVLSPKNLNDELESNEKL</sequence>
<protein>
    <submittedName>
        <fullName evidence="1">Uncharacterized protein</fullName>
    </submittedName>
</protein>
<dbReference type="EMBL" id="OC858735">
    <property type="protein sequence ID" value="CAD7626785.1"/>
    <property type="molecule type" value="Genomic_DNA"/>
</dbReference>
<reference evidence="1" key="1">
    <citation type="submission" date="2020-11" db="EMBL/GenBank/DDBJ databases">
        <authorList>
            <person name="Tran Van P."/>
        </authorList>
    </citation>
    <scope>NUCLEOTIDE SEQUENCE</scope>
</reference>
<organism evidence="1">
    <name type="scientific">Medioppia subpectinata</name>
    <dbReference type="NCBI Taxonomy" id="1979941"/>
    <lineage>
        <taxon>Eukaryota</taxon>
        <taxon>Metazoa</taxon>
        <taxon>Ecdysozoa</taxon>
        <taxon>Arthropoda</taxon>
        <taxon>Chelicerata</taxon>
        <taxon>Arachnida</taxon>
        <taxon>Acari</taxon>
        <taxon>Acariformes</taxon>
        <taxon>Sarcoptiformes</taxon>
        <taxon>Oribatida</taxon>
        <taxon>Brachypylina</taxon>
        <taxon>Oppioidea</taxon>
        <taxon>Oppiidae</taxon>
        <taxon>Medioppia</taxon>
    </lineage>
</organism>
<feature type="non-terminal residue" evidence="1">
    <location>
        <position position="1"/>
    </location>
</feature>
<gene>
    <name evidence="1" type="ORF">OSB1V03_LOCUS7217</name>
</gene>
<name>A0A7R9PZP0_9ACAR</name>
<dbReference type="AlphaFoldDB" id="A0A7R9PZP0"/>
<dbReference type="Proteomes" id="UP000759131">
    <property type="component" value="Unassembled WGS sequence"/>
</dbReference>